<evidence type="ECO:0000313" key="1">
    <source>
        <dbReference type="EMBL" id="RKG30352.1"/>
    </source>
</evidence>
<reference evidence="1 2" key="1">
    <citation type="submission" date="2018-09" db="EMBL/GenBank/DDBJ databases">
        <title>The draft genome of Acinetobacter spp. strains.</title>
        <authorList>
            <person name="Qin J."/>
            <person name="Feng Y."/>
            <person name="Zong Z."/>
        </authorList>
    </citation>
    <scope>NUCLEOTIDE SEQUENCE [LARGE SCALE GENOMIC DNA]</scope>
    <source>
        <strain evidence="1 2">WCHAc060096</strain>
    </source>
</reference>
<sequence length="374" mass="43477">MSEFKINIEGNFLDSFIYSGVLFTVDVNGVLCTYSWNNLIKEYIKKDYSKKKFEKKLIDTREKTRFEKDFIIELDQKFLKEYQQGICVDLDVWSTDLDIKDNILYISSERGLEALPFGQSWNNGKVMNFNDLYKVWGESKVFGVSTGSWGRTLLAAGCNGALEVINSVEQANNINLKQQDGKVINSEVCLDCEWELNSTIAILDQLDTQAVLEYKRLMSDKYFKSNSSDSRKIIEEKLKNRESIPQEKISDLKQYIQNGIPDSLVNEATYSWFDGNKLVGLDDNNNALFYDFSQNEWIKKEKKIIDEQCYRKIRQTNVGIIVETEDDSLYRKIGDNSQLLSEDISSWRVFPRSTNYQDRIHIVNEDYLQVSIFD</sequence>
<protein>
    <submittedName>
        <fullName evidence="1">Uncharacterized protein</fullName>
    </submittedName>
</protein>
<comment type="caution">
    <text evidence="1">The sequence shown here is derived from an EMBL/GenBank/DDBJ whole genome shotgun (WGS) entry which is preliminary data.</text>
</comment>
<dbReference type="Proteomes" id="UP000269001">
    <property type="component" value="Unassembled WGS sequence"/>
</dbReference>
<organism evidence="1 2">
    <name type="scientific">Acinetobacter guerrae</name>
    <dbReference type="NCBI Taxonomy" id="1843371"/>
    <lineage>
        <taxon>Bacteria</taxon>
        <taxon>Pseudomonadati</taxon>
        <taxon>Pseudomonadota</taxon>
        <taxon>Gammaproteobacteria</taxon>
        <taxon>Moraxellales</taxon>
        <taxon>Moraxellaceae</taxon>
        <taxon>Acinetobacter</taxon>
    </lineage>
</organism>
<proteinExistence type="predicted"/>
<evidence type="ECO:0000313" key="2">
    <source>
        <dbReference type="Proteomes" id="UP000269001"/>
    </source>
</evidence>
<accession>A0A3A8E5K6</accession>
<dbReference type="EMBL" id="RAXU01000035">
    <property type="protein sequence ID" value="RKG30352.1"/>
    <property type="molecule type" value="Genomic_DNA"/>
</dbReference>
<name>A0A3A8E5K6_9GAMM</name>
<dbReference type="RefSeq" id="WP_120371413.1">
    <property type="nucleotide sequence ID" value="NZ_RAXU01000035.1"/>
</dbReference>
<keyword evidence="2" id="KW-1185">Reference proteome</keyword>
<gene>
    <name evidence="1" type="ORF">D7V21_16125</name>
</gene>
<dbReference type="AlphaFoldDB" id="A0A3A8E5K6"/>